<feature type="transmembrane region" description="Helical" evidence="2">
    <location>
        <begin position="6"/>
        <end position="28"/>
    </location>
</feature>
<comment type="caution">
    <text evidence="4">The sequence shown here is derived from an EMBL/GenBank/DDBJ whole genome shotgun (WGS) entry which is preliminary data.</text>
</comment>
<evidence type="ECO:0000256" key="2">
    <source>
        <dbReference type="SAM" id="Phobius"/>
    </source>
</evidence>
<dbReference type="Pfam" id="PF07811">
    <property type="entry name" value="TadE"/>
    <property type="match status" value="1"/>
</dbReference>
<feature type="domain" description="TadE-like" evidence="3">
    <location>
        <begin position="7"/>
        <end position="44"/>
    </location>
</feature>
<evidence type="ECO:0000259" key="3">
    <source>
        <dbReference type="Pfam" id="PF07811"/>
    </source>
</evidence>
<gene>
    <name evidence="4" type="ORF">GCM10010923_10900</name>
</gene>
<name>A0ABQ1F988_9SPHN</name>
<accession>A0ABQ1F988</accession>
<dbReference type="EMBL" id="BMID01000001">
    <property type="protein sequence ID" value="GGA03789.1"/>
    <property type="molecule type" value="Genomic_DNA"/>
</dbReference>
<dbReference type="InterPro" id="IPR012495">
    <property type="entry name" value="TadE-like_dom"/>
</dbReference>
<evidence type="ECO:0000256" key="1">
    <source>
        <dbReference type="SAM" id="MobiDB-lite"/>
    </source>
</evidence>
<proteinExistence type="predicted"/>
<feature type="compositionally biased region" description="Basic and acidic residues" evidence="1">
    <location>
        <begin position="188"/>
        <end position="200"/>
    </location>
</feature>
<dbReference type="Proteomes" id="UP000603317">
    <property type="component" value="Unassembled WGS sequence"/>
</dbReference>
<reference evidence="5" key="1">
    <citation type="journal article" date="2019" name="Int. J. Syst. Evol. Microbiol.">
        <title>The Global Catalogue of Microorganisms (GCM) 10K type strain sequencing project: providing services to taxonomists for standard genome sequencing and annotation.</title>
        <authorList>
            <consortium name="The Broad Institute Genomics Platform"/>
            <consortium name="The Broad Institute Genome Sequencing Center for Infectious Disease"/>
            <person name="Wu L."/>
            <person name="Ma J."/>
        </authorList>
    </citation>
    <scope>NUCLEOTIDE SEQUENCE [LARGE SCALE GENOMIC DNA]</scope>
    <source>
        <strain evidence="5">CGMCC 1.15297</strain>
    </source>
</reference>
<feature type="region of interest" description="Disordered" evidence="1">
    <location>
        <begin position="188"/>
        <end position="210"/>
    </location>
</feature>
<keyword evidence="2" id="KW-0812">Transmembrane</keyword>
<organism evidence="4 5">
    <name type="scientific">Blastomonas marina</name>
    <dbReference type="NCBI Taxonomy" id="1867408"/>
    <lineage>
        <taxon>Bacteria</taxon>
        <taxon>Pseudomonadati</taxon>
        <taxon>Pseudomonadota</taxon>
        <taxon>Alphaproteobacteria</taxon>
        <taxon>Sphingomonadales</taxon>
        <taxon>Sphingomonadaceae</taxon>
        <taxon>Blastomonas</taxon>
    </lineage>
</organism>
<evidence type="ECO:0000313" key="5">
    <source>
        <dbReference type="Proteomes" id="UP000603317"/>
    </source>
</evidence>
<sequence>MLRDEAGVSVVEFAMVLPVFMMLGLYGFDIAFLASQKMQVSQLTLSVADNASRLGQTDNNAVAPTITEDQVEVVLKGALKQAGQLDIANNGRIILSSLEYDPVSDRQFIHWQRCIGAKSVTSAYGNDSTNNGMTGTKMTGMGSGSNRVAAPTDTAVMFVEIVYDHPSVFPGFMSGPTELREEAAFIVRDDRDLQDPDEKGLTGTKKNACS</sequence>
<keyword evidence="2" id="KW-0472">Membrane</keyword>
<keyword evidence="5" id="KW-1185">Reference proteome</keyword>
<keyword evidence="2" id="KW-1133">Transmembrane helix</keyword>
<evidence type="ECO:0000313" key="4">
    <source>
        <dbReference type="EMBL" id="GGA03789.1"/>
    </source>
</evidence>
<protein>
    <recommendedName>
        <fullName evidence="3">TadE-like domain-containing protein</fullName>
    </recommendedName>
</protein>